<reference evidence="1" key="1">
    <citation type="submission" date="2021-02" db="EMBL/GenBank/DDBJ databases">
        <authorList>
            <person name="Dougan E. K."/>
            <person name="Rhodes N."/>
            <person name="Thang M."/>
            <person name="Chan C."/>
        </authorList>
    </citation>
    <scope>NUCLEOTIDE SEQUENCE</scope>
</reference>
<dbReference type="OrthoDB" id="6083831at2759"/>
<evidence type="ECO:0000313" key="2">
    <source>
        <dbReference type="Proteomes" id="UP000649617"/>
    </source>
</evidence>
<dbReference type="EMBL" id="CAJNIZ010010980">
    <property type="protein sequence ID" value="CAE7309230.1"/>
    <property type="molecule type" value="Genomic_DNA"/>
</dbReference>
<dbReference type="InterPro" id="IPR043502">
    <property type="entry name" value="DNA/RNA_pol_sf"/>
</dbReference>
<feature type="non-terminal residue" evidence="1">
    <location>
        <position position="250"/>
    </location>
</feature>
<gene>
    <name evidence="1" type="primary">XPT</name>
    <name evidence="1" type="ORF">SPIL2461_LOCUS7003</name>
</gene>
<comment type="caution">
    <text evidence="1">The sequence shown here is derived from an EMBL/GenBank/DDBJ whole genome shotgun (WGS) entry which is preliminary data.</text>
</comment>
<evidence type="ECO:0000313" key="1">
    <source>
        <dbReference type="EMBL" id="CAE7309230.1"/>
    </source>
</evidence>
<dbReference type="Proteomes" id="UP000649617">
    <property type="component" value="Unassembled WGS sequence"/>
</dbReference>
<sequence length="250" mass="28128">MDFFQLLHDGVPLGIGSPIPSCKVLFPPDSTQKQVVPLQHCGSAWTSALDHADLVDELLETELREGWIRPVPGGDAELTRRYRKRPSESWAPNPSLADVRKCLPLCPANESLAALVLDVSKAHRRIRIKPSDQGLLCFRRRDTLYQSVTLNFGARASGFYWNRVAGLLVRLTRRLWRVRHSAKIYVDDLLAILLRSSAPLLSALLVVLLCVLRVPMSWRKAALSAKVTWIGWSFDFDTFTAIHGRARPVQ</sequence>
<keyword evidence="2" id="KW-1185">Reference proteome</keyword>
<dbReference type="AlphaFoldDB" id="A0A812NIX1"/>
<accession>A0A812NIX1</accession>
<protein>
    <submittedName>
        <fullName evidence="1">XPT protein</fullName>
    </submittedName>
</protein>
<name>A0A812NIX1_SYMPI</name>
<proteinExistence type="predicted"/>
<organism evidence="1 2">
    <name type="scientific">Symbiodinium pilosum</name>
    <name type="common">Dinoflagellate</name>
    <dbReference type="NCBI Taxonomy" id="2952"/>
    <lineage>
        <taxon>Eukaryota</taxon>
        <taxon>Sar</taxon>
        <taxon>Alveolata</taxon>
        <taxon>Dinophyceae</taxon>
        <taxon>Suessiales</taxon>
        <taxon>Symbiodiniaceae</taxon>
        <taxon>Symbiodinium</taxon>
    </lineage>
</organism>
<dbReference type="SUPFAM" id="SSF56672">
    <property type="entry name" value="DNA/RNA polymerases"/>
    <property type="match status" value="1"/>
</dbReference>